<feature type="transmembrane region" description="Helical" evidence="1">
    <location>
        <begin position="153"/>
        <end position="174"/>
    </location>
</feature>
<keyword evidence="1" id="KW-0812">Transmembrane</keyword>
<evidence type="ECO:0000313" key="3">
    <source>
        <dbReference type="Proteomes" id="UP000182690"/>
    </source>
</evidence>
<protein>
    <submittedName>
        <fullName evidence="2">Uncharacterized protein</fullName>
    </submittedName>
</protein>
<gene>
    <name evidence="2" type="ORF">SAMN04488565_0948</name>
</gene>
<organism evidence="2 3">
    <name type="scientific">Leucobacter chromiiresistens</name>
    <dbReference type="NCBI Taxonomy" id="1079994"/>
    <lineage>
        <taxon>Bacteria</taxon>
        <taxon>Bacillati</taxon>
        <taxon>Actinomycetota</taxon>
        <taxon>Actinomycetes</taxon>
        <taxon>Micrococcales</taxon>
        <taxon>Microbacteriaceae</taxon>
        <taxon>Leucobacter</taxon>
    </lineage>
</organism>
<keyword evidence="1" id="KW-1133">Transmembrane helix</keyword>
<feature type="transmembrane region" description="Helical" evidence="1">
    <location>
        <begin position="47"/>
        <end position="63"/>
    </location>
</feature>
<evidence type="ECO:0000313" key="2">
    <source>
        <dbReference type="EMBL" id="SDQ15514.1"/>
    </source>
</evidence>
<dbReference type="EMBL" id="FNKB01000001">
    <property type="protein sequence ID" value="SDQ15514.1"/>
    <property type="molecule type" value="Genomic_DNA"/>
</dbReference>
<name>A0A1H0YK24_9MICO</name>
<feature type="transmembrane region" description="Helical" evidence="1">
    <location>
        <begin position="117"/>
        <end position="141"/>
    </location>
</feature>
<dbReference type="AlphaFoldDB" id="A0A1H0YK24"/>
<accession>A0A1H0YK24</accession>
<keyword evidence="1" id="KW-0472">Membrane</keyword>
<dbReference type="Proteomes" id="UP000182690">
    <property type="component" value="Unassembled WGS sequence"/>
</dbReference>
<feature type="transmembrane region" description="Helical" evidence="1">
    <location>
        <begin position="83"/>
        <end position="105"/>
    </location>
</feature>
<feature type="transmembrane region" description="Helical" evidence="1">
    <location>
        <begin position="16"/>
        <end position="35"/>
    </location>
</feature>
<proteinExistence type="predicted"/>
<reference evidence="2 3" key="1">
    <citation type="submission" date="2016-10" db="EMBL/GenBank/DDBJ databases">
        <authorList>
            <person name="de Groot N.N."/>
        </authorList>
    </citation>
    <scope>NUCLEOTIDE SEQUENCE [LARGE SCALE GENOMIC DNA]</scope>
    <source>
        <strain evidence="2 3">DSM 22788</strain>
    </source>
</reference>
<evidence type="ECO:0000256" key="1">
    <source>
        <dbReference type="SAM" id="Phobius"/>
    </source>
</evidence>
<sequence length="286" mass="31707">MPILDGWLGGTNFLSLLQNVAAAVAFWLVAQAVVSQVDFPLHKLFRWPLYIGFLSFVVAFFFIERGATVQDFMLEHADQIAGFLYSSLYLALIAGICLHLVSKIWRTGAQSFATMHLGGAFVTIGCVLQILALASICFSWLPEGASGPVYTLALTSFSGGVVLMAGNMASLALLRLRSTSRVKHSIKSLESILRRKDLEVPARPVMTTTWLNGETALNHLYRSVIAVNDHVHADGSALNDDEKRRVERASHLVSRKMFTKPRKARGRLPRWELNFMKWATKGSKSN</sequence>